<proteinExistence type="predicted"/>
<protein>
    <submittedName>
        <fullName evidence="2">TPR domain protein</fullName>
    </submittedName>
</protein>
<keyword evidence="1" id="KW-0812">Transmembrane</keyword>
<evidence type="ECO:0000313" key="3">
    <source>
        <dbReference type="Proteomes" id="UP000002730"/>
    </source>
</evidence>
<dbReference type="Proteomes" id="UP000002730">
    <property type="component" value="Chromosome"/>
</dbReference>
<organism evidence="2 3">
    <name type="scientific">Clostridium cellulovorans (strain ATCC 35296 / DSM 3052 / OCM 3 / 743B)</name>
    <dbReference type="NCBI Taxonomy" id="573061"/>
    <lineage>
        <taxon>Bacteria</taxon>
        <taxon>Bacillati</taxon>
        <taxon>Bacillota</taxon>
        <taxon>Clostridia</taxon>
        <taxon>Eubacteriales</taxon>
        <taxon>Clostridiaceae</taxon>
        <taxon>Clostridium</taxon>
    </lineage>
</organism>
<accession>D9SMM0</accession>
<dbReference type="KEGG" id="ccb:Clocel_0014"/>
<evidence type="ECO:0000313" key="2">
    <source>
        <dbReference type="EMBL" id="ADL49805.1"/>
    </source>
</evidence>
<keyword evidence="3" id="KW-1185">Reference proteome</keyword>
<feature type="transmembrane region" description="Helical" evidence="1">
    <location>
        <begin position="12"/>
        <end position="32"/>
    </location>
</feature>
<dbReference type="AlphaFoldDB" id="D9SMM0"/>
<keyword evidence="1" id="KW-1133">Transmembrane helix</keyword>
<keyword evidence="1" id="KW-0472">Membrane</keyword>
<sequence length="165" mass="19002">MKNHLTEKDKNILITFTLIIAFSIISIMIYSISMIDDRRYLSLQSKANNEMIAKNYDDAIVTFTEMLEYDRDKEIINKNIEELKALRKIEVNNINVNGGERSVKCAVDARYVKDVVVIEKPSKVEKKEDDNNEKSYSSFKDKLQDGINSLKEGYDNLINGLLGRN</sequence>
<gene>
    <name evidence="2" type="ordered locus">Clocel_0014</name>
</gene>
<name>D9SMM0_CLOC7</name>
<dbReference type="EMBL" id="CP002160">
    <property type="protein sequence ID" value="ADL49805.1"/>
    <property type="molecule type" value="Genomic_DNA"/>
</dbReference>
<dbReference type="HOGENOM" id="CLU_1607990_0_0_9"/>
<dbReference type="RefSeq" id="WP_010073086.1">
    <property type="nucleotide sequence ID" value="NC_014393.1"/>
</dbReference>
<evidence type="ECO:0000256" key="1">
    <source>
        <dbReference type="SAM" id="Phobius"/>
    </source>
</evidence>
<reference evidence="2 3" key="1">
    <citation type="submission" date="2010-08" db="EMBL/GenBank/DDBJ databases">
        <title>Complete sequence of Clostridium cellulovorans 743B.</title>
        <authorList>
            <consortium name="US DOE Joint Genome Institute"/>
            <person name="Lucas S."/>
            <person name="Copeland A."/>
            <person name="Lapidus A."/>
            <person name="Cheng J.-F."/>
            <person name="Bruce D."/>
            <person name="Goodwin L."/>
            <person name="Pitluck S."/>
            <person name="Chertkov O."/>
            <person name="Detter J.C."/>
            <person name="Han C."/>
            <person name="Tapia R."/>
            <person name="Land M."/>
            <person name="Hauser L."/>
            <person name="Chang Y.-J."/>
            <person name="Jeffries C."/>
            <person name="Kyrpides N."/>
            <person name="Ivanova N."/>
            <person name="Mikhailova N."/>
            <person name="Hemme C.L."/>
            <person name="Woyke T."/>
        </authorList>
    </citation>
    <scope>NUCLEOTIDE SEQUENCE [LARGE SCALE GENOMIC DNA]</scope>
    <source>
        <strain evidence="3">ATCC 35296 / DSM 3052 / OCM 3 / 743B</strain>
    </source>
</reference>